<feature type="chain" id="PRO_5020982937" description="Viral A-type inclusion protein" evidence="1">
    <location>
        <begin position="27"/>
        <end position="148"/>
    </location>
</feature>
<dbReference type="PROSITE" id="PS51257">
    <property type="entry name" value="PROKAR_LIPOPROTEIN"/>
    <property type="match status" value="1"/>
</dbReference>
<reference evidence="2 3" key="1">
    <citation type="submission" date="2019-03" db="EMBL/GenBank/DDBJ databases">
        <title>Genomic Encyclopedia of Type Strains, Phase IV (KMG-IV): sequencing the most valuable type-strain genomes for metagenomic binning, comparative biology and taxonomic classification.</title>
        <authorList>
            <person name="Goeker M."/>
        </authorList>
    </citation>
    <scope>NUCLEOTIDE SEQUENCE [LARGE SCALE GENOMIC DNA]</scope>
    <source>
        <strain evidence="2 3">DSM 21100</strain>
    </source>
</reference>
<dbReference type="EMBL" id="SMAD01000004">
    <property type="protein sequence ID" value="TCS87894.1"/>
    <property type="molecule type" value="Genomic_DNA"/>
</dbReference>
<gene>
    <name evidence="2" type="ORF">EDD80_104245</name>
</gene>
<protein>
    <recommendedName>
        <fullName evidence="4">Viral A-type inclusion protein</fullName>
    </recommendedName>
</protein>
<sequence length="148" mass="16312">MKILYKALLLAAVAFLAGCQPGTNEADALKSEVIKVHDRIMPRNSELLAAKRDLIKVISSLDSLKQAKPETDTASIHQQADSLLQSLDAADKAMSDWMYAFKTDYSEMGQQQVMDYLEAEKTRITGIEEAYEASIGGARSLLDSIDKK</sequence>
<keyword evidence="1" id="KW-0732">Signal</keyword>
<name>A0A4R3KS66_9SPHI</name>
<keyword evidence="3" id="KW-1185">Reference proteome</keyword>
<evidence type="ECO:0008006" key="4">
    <source>
        <dbReference type="Google" id="ProtNLM"/>
    </source>
</evidence>
<organism evidence="2 3">
    <name type="scientific">Anseongella ginsenosidimutans</name>
    <dbReference type="NCBI Taxonomy" id="496056"/>
    <lineage>
        <taxon>Bacteria</taxon>
        <taxon>Pseudomonadati</taxon>
        <taxon>Bacteroidota</taxon>
        <taxon>Sphingobacteriia</taxon>
        <taxon>Sphingobacteriales</taxon>
        <taxon>Sphingobacteriaceae</taxon>
        <taxon>Anseongella</taxon>
    </lineage>
</organism>
<evidence type="ECO:0000313" key="2">
    <source>
        <dbReference type="EMBL" id="TCS87894.1"/>
    </source>
</evidence>
<accession>A0A4R3KS66</accession>
<evidence type="ECO:0000256" key="1">
    <source>
        <dbReference type="SAM" id="SignalP"/>
    </source>
</evidence>
<feature type="signal peptide" evidence="1">
    <location>
        <begin position="1"/>
        <end position="26"/>
    </location>
</feature>
<dbReference type="RefSeq" id="WP_132128972.1">
    <property type="nucleotide sequence ID" value="NZ_CP042432.1"/>
</dbReference>
<comment type="caution">
    <text evidence="2">The sequence shown here is derived from an EMBL/GenBank/DDBJ whole genome shotgun (WGS) entry which is preliminary data.</text>
</comment>
<dbReference type="AlphaFoldDB" id="A0A4R3KS66"/>
<evidence type="ECO:0000313" key="3">
    <source>
        <dbReference type="Proteomes" id="UP000295807"/>
    </source>
</evidence>
<proteinExistence type="predicted"/>
<dbReference type="Proteomes" id="UP000295807">
    <property type="component" value="Unassembled WGS sequence"/>
</dbReference>
<dbReference type="OrthoDB" id="1436925at2"/>